<organism evidence="2 3">
    <name type="scientific">Candidatus Gallipaludibacter merdavium</name>
    <dbReference type="NCBI Taxonomy" id="2840839"/>
    <lineage>
        <taxon>Bacteria</taxon>
        <taxon>Pseudomonadati</taxon>
        <taxon>Bacteroidota</taxon>
        <taxon>Bacteroidia</taxon>
        <taxon>Bacteroidales</taxon>
        <taxon>Candidatus Gallipaludibacter</taxon>
    </lineage>
</organism>
<feature type="chain" id="PRO_5039040115" evidence="1">
    <location>
        <begin position="20"/>
        <end position="301"/>
    </location>
</feature>
<accession>A0A9D9HRF4</accession>
<evidence type="ECO:0000256" key="1">
    <source>
        <dbReference type="SAM" id="SignalP"/>
    </source>
</evidence>
<keyword evidence="1" id="KW-0732">Signal</keyword>
<proteinExistence type="predicted"/>
<dbReference type="Pfam" id="PF16119">
    <property type="entry name" value="DUF4835"/>
    <property type="match status" value="1"/>
</dbReference>
<dbReference type="InterPro" id="IPR032274">
    <property type="entry name" value="DUF4835"/>
</dbReference>
<evidence type="ECO:0000313" key="2">
    <source>
        <dbReference type="EMBL" id="MBO8458857.1"/>
    </source>
</evidence>
<reference evidence="2" key="2">
    <citation type="journal article" date="2021" name="PeerJ">
        <title>Extensive microbial diversity within the chicken gut microbiome revealed by metagenomics and culture.</title>
        <authorList>
            <person name="Gilroy R."/>
            <person name="Ravi A."/>
            <person name="Getino M."/>
            <person name="Pursley I."/>
            <person name="Horton D.L."/>
            <person name="Alikhan N.F."/>
            <person name="Baker D."/>
            <person name="Gharbi K."/>
            <person name="Hall N."/>
            <person name="Watson M."/>
            <person name="Adriaenssens E.M."/>
            <person name="Foster-Nyarko E."/>
            <person name="Jarju S."/>
            <person name="Secka A."/>
            <person name="Antonio M."/>
            <person name="Oren A."/>
            <person name="Chaudhuri R.R."/>
            <person name="La Ragione R."/>
            <person name="Hildebrand F."/>
            <person name="Pallen M.J."/>
        </authorList>
    </citation>
    <scope>NUCLEOTIDE SEQUENCE</scope>
    <source>
        <strain evidence="2">G3-3990</strain>
    </source>
</reference>
<name>A0A9D9HRF4_9BACT</name>
<sequence length="301" mass="34358">MKRICLLLFVLGTMGWMKAQELNCNVQINSDQIQGTNTSVFSTLQQSINDFVNNRRWTDMTFANQEKIDCNMTIILSSYSDNIMVGTLQVQSRRPVYNTSYSSPILNFRDEHFTFSYTEFEQLEYQDNVFTTNLTAMLAYYIYLIIGYDMDTYSRLGGTPYFQKAEDIALAAQSASLDESEAAGWKSFSDTKNRYALINNLMDEAFKSYRSFLYDYHRLALDEMVANVANARAKIAEGLPVIREANRARPSAIAIVAFLDAKGDELVNIFSKGSEAEKNTVHEILMDVDPTRNTLYDQLLE</sequence>
<gene>
    <name evidence="2" type="ORF">IAA73_00765</name>
</gene>
<protein>
    <submittedName>
        <fullName evidence="2">DUF4835 family protein</fullName>
    </submittedName>
</protein>
<dbReference type="AlphaFoldDB" id="A0A9D9HRF4"/>
<feature type="signal peptide" evidence="1">
    <location>
        <begin position="1"/>
        <end position="19"/>
    </location>
</feature>
<dbReference type="EMBL" id="JADIMG010000004">
    <property type="protein sequence ID" value="MBO8458857.1"/>
    <property type="molecule type" value="Genomic_DNA"/>
</dbReference>
<comment type="caution">
    <text evidence="2">The sequence shown here is derived from an EMBL/GenBank/DDBJ whole genome shotgun (WGS) entry which is preliminary data.</text>
</comment>
<reference evidence="2" key="1">
    <citation type="submission" date="2020-10" db="EMBL/GenBank/DDBJ databases">
        <authorList>
            <person name="Gilroy R."/>
        </authorList>
    </citation>
    <scope>NUCLEOTIDE SEQUENCE</scope>
    <source>
        <strain evidence="2">G3-3990</strain>
    </source>
</reference>
<evidence type="ECO:0000313" key="3">
    <source>
        <dbReference type="Proteomes" id="UP000823641"/>
    </source>
</evidence>
<dbReference type="Proteomes" id="UP000823641">
    <property type="component" value="Unassembled WGS sequence"/>
</dbReference>